<feature type="coiled-coil region" evidence="1">
    <location>
        <begin position="318"/>
        <end position="406"/>
    </location>
</feature>
<accession>A0ABX9TSC9</accession>
<keyword evidence="1" id="KW-0175">Coiled coil</keyword>
<evidence type="ECO:0000313" key="4">
    <source>
        <dbReference type="Proteomes" id="UP000280271"/>
    </source>
</evidence>
<keyword evidence="4" id="KW-1185">Reference proteome</keyword>
<dbReference type="Pfam" id="PF13455">
    <property type="entry name" value="MUG113"/>
    <property type="match status" value="1"/>
</dbReference>
<dbReference type="RefSeq" id="WP_120376045.1">
    <property type="nucleotide sequence ID" value="NZ_RCHC01000030.1"/>
</dbReference>
<organism evidence="3 4">
    <name type="scientific">Acinetobacter chengduensis</name>
    <dbReference type="NCBI Taxonomy" id="2420890"/>
    <lineage>
        <taxon>Bacteria</taxon>
        <taxon>Pseudomonadati</taxon>
        <taxon>Pseudomonadota</taxon>
        <taxon>Gammaproteobacteria</taxon>
        <taxon>Moraxellales</taxon>
        <taxon>Moraxellaceae</taxon>
        <taxon>Acinetobacter</taxon>
    </lineage>
</organism>
<protein>
    <submittedName>
        <fullName evidence="3">DUF4041 domain-containing protein</fullName>
    </submittedName>
</protein>
<evidence type="ECO:0000313" key="3">
    <source>
        <dbReference type="EMBL" id="RLL17556.1"/>
    </source>
</evidence>
<reference evidence="3 4" key="1">
    <citation type="submission" date="2018-09" db="EMBL/GenBank/DDBJ databases">
        <title>The draft genome of Acinetobacter sp. strains.</title>
        <authorList>
            <person name="Qin J."/>
            <person name="Feng Y."/>
            <person name="Zong Z."/>
        </authorList>
    </citation>
    <scope>NUCLEOTIDE SEQUENCE [LARGE SCALE GENOMIC DNA]</scope>
    <source>
        <strain evidence="3 4">WCHAc060005</strain>
    </source>
</reference>
<evidence type="ECO:0000256" key="1">
    <source>
        <dbReference type="SAM" id="Coils"/>
    </source>
</evidence>
<dbReference type="EMBL" id="RCHC01000030">
    <property type="protein sequence ID" value="RLL17556.1"/>
    <property type="molecule type" value="Genomic_DNA"/>
</dbReference>
<dbReference type="InterPro" id="IPR025280">
    <property type="entry name" value="SNIPE"/>
</dbReference>
<name>A0ABX9TSC9_9GAMM</name>
<dbReference type="Proteomes" id="UP000280271">
    <property type="component" value="Unassembled WGS sequence"/>
</dbReference>
<evidence type="ECO:0000259" key="2">
    <source>
        <dbReference type="SMART" id="SM00974"/>
    </source>
</evidence>
<dbReference type="InterPro" id="IPR018306">
    <property type="entry name" value="Phage_T5_Orf172_DNA-bd"/>
</dbReference>
<dbReference type="Pfam" id="PF13250">
    <property type="entry name" value="SNIPE"/>
    <property type="match status" value="1"/>
</dbReference>
<feature type="domain" description="Bacteriophage T5 Orf172 DNA-binding" evidence="2">
    <location>
        <begin position="423"/>
        <end position="506"/>
    </location>
</feature>
<sequence length="559" mass="65366">MEFFLFLLLIALGGVVYFFYTKNKELKFNEVDLKDKNKKLSIKISKLEAQASSDYRQISGLLNQQEILGNRLSELEKYQGIVDVVAHIASEKEKCANDISDAKLKWQQEYESNLKSHEAYKRAIVAEAEAFKRQIKEKIKNVELFLDEHSQRTLFNTEQQAKNILGDYYDLAQKTMELNKTCNALENKIQGYSDEYLLPNQAILEDLIDGYEHLDAAQRLKTIKLEIKTAIKQCVVAECDYVEENRKSTAIAFITNAFNSKADVHVSRLRHDNVGKLIEALKDDYLLLNNYGQAFRNARINPSYLALRIEELKWAALVLEFKEREREEQREIREQIREEEKARKEYERAIKDAEKEEQLLKKAYEKAKKEFDLASDDEKAKFDFKMQELMEKLKNAEDKNQRALSMAQQTRAGHVYVISNIGSFGEEVLKLGMTRRLEPLDRIRELGDASVPFTFDVHAMIYSEDAPSLEKKLHHHFNHERVNKVNYKKEFFKTSLTSVKSYLDELGIQAKFTLKAEAMQYRESLKIELMPDDEQREMEDTIEEMEFKQKNYVLAEDED</sequence>
<comment type="caution">
    <text evidence="3">The sequence shown here is derived from an EMBL/GenBank/DDBJ whole genome shotgun (WGS) entry which is preliminary data.</text>
</comment>
<dbReference type="SMART" id="SM00974">
    <property type="entry name" value="T5orf172"/>
    <property type="match status" value="1"/>
</dbReference>
<gene>
    <name evidence="3" type="ORF">D9K81_16915</name>
</gene>
<proteinExistence type="predicted"/>